<dbReference type="InterPro" id="IPR018359">
    <property type="entry name" value="Bromodomain_CS"/>
</dbReference>
<evidence type="ECO:0000256" key="1">
    <source>
        <dbReference type="ARBA" id="ARBA00023117"/>
    </source>
</evidence>
<dbReference type="EMBL" id="JAWCUI010000038">
    <property type="protein sequence ID" value="KAL1893301.1"/>
    <property type="molecule type" value="Genomic_DNA"/>
</dbReference>
<dbReference type="InterPro" id="IPR038336">
    <property type="entry name" value="NET_sf"/>
</dbReference>
<proteinExistence type="predicted"/>
<organism evidence="6 7">
    <name type="scientific">Sporothrix stenoceras</name>
    <dbReference type="NCBI Taxonomy" id="5173"/>
    <lineage>
        <taxon>Eukaryota</taxon>
        <taxon>Fungi</taxon>
        <taxon>Dikarya</taxon>
        <taxon>Ascomycota</taxon>
        <taxon>Pezizomycotina</taxon>
        <taxon>Sordariomycetes</taxon>
        <taxon>Sordariomycetidae</taxon>
        <taxon>Ophiostomatales</taxon>
        <taxon>Ophiostomataceae</taxon>
        <taxon>Sporothrix</taxon>
    </lineage>
</organism>
<evidence type="ECO:0000313" key="7">
    <source>
        <dbReference type="Proteomes" id="UP001583186"/>
    </source>
</evidence>
<dbReference type="InterPro" id="IPR027353">
    <property type="entry name" value="NET_dom"/>
</dbReference>
<evidence type="ECO:0000259" key="5">
    <source>
        <dbReference type="PROSITE" id="PS51525"/>
    </source>
</evidence>
<feature type="compositionally biased region" description="Basic and acidic residues" evidence="3">
    <location>
        <begin position="987"/>
        <end position="1002"/>
    </location>
</feature>
<feature type="compositionally biased region" description="Polar residues" evidence="3">
    <location>
        <begin position="16"/>
        <end position="48"/>
    </location>
</feature>
<feature type="compositionally biased region" description="Basic and acidic residues" evidence="3">
    <location>
        <begin position="92"/>
        <end position="103"/>
    </location>
</feature>
<dbReference type="Pfam" id="PF00439">
    <property type="entry name" value="Bromodomain"/>
    <property type="match status" value="2"/>
</dbReference>
<evidence type="ECO:0000256" key="2">
    <source>
        <dbReference type="PROSITE-ProRule" id="PRU00035"/>
    </source>
</evidence>
<dbReference type="PROSITE" id="PS50014">
    <property type="entry name" value="BROMODOMAIN_2"/>
    <property type="match status" value="2"/>
</dbReference>
<dbReference type="PROSITE" id="PS00633">
    <property type="entry name" value="BROMODOMAIN_1"/>
    <property type="match status" value="1"/>
</dbReference>
<feature type="compositionally biased region" description="Acidic residues" evidence="3">
    <location>
        <begin position="760"/>
        <end position="774"/>
    </location>
</feature>
<feature type="compositionally biased region" description="Low complexity" evidence="3">
    <location>
        <begin position="146"/>
        <end position="163"/>
    </location>
</feature>
<keyword evidence="7" id="KW-1185">Reference proteome</keyword>
<dbReference type="Gene3D" id="1.20.920.10">
    <property type="entry name" value="Bromodomain-like"/>
    <property type="match status" value="2"/>
</dbReference>
<dbReference type="SUPFAM" id="SSF47370">
    <property type="entry name" value="Bromodomain"/>
    <property type="match status" value="2"/>
</dbReference>
<feature type="region of interest" description="Disordered" evidence="3">
    <location>
        <begin position="959"/>
        <end position="1042"/>
    </location>
</feature>
<feature type="compositionally biased region" description="Low complexity" evidence="3">
    <location>
        <begin position="311"/>
        <end position="322"/>
    </location>
</feature>
<dbReference type="InterPro" id="IPR050935">
    <property type="entry name" value="Bromo_chromatin_reader"/>
</dbReference>
<evidence type="ECO:0000256" key="3">
    <source>
        <dbReference type="SAM" id="MobiDB-lite"/>
    </source>
</evidence>
<dbReference type="PROSITE" id="PS51525">
    <property type="entry name" value="NET"/>
    <property type="match status" value="1"/>
</dbReference>
<feature type="domain" description="Bromo" evidence="4">
    <location>
        <begin position="417"/>
        <end position="490"/>
    </location>
</feature>
<reference evidence="6 7" key="1">
    <citation type="journal article" date="2024" name="IMA Fungus">
        <title>IMA Genome - F19 : A genome assembly and annotation guide to empower mycologists, including annotated draft genome sequences of Ceratocystis pirilliformis, Diaporthe australafricana, Fusarium ophioides, Paecilomyces lecythidis, and Sporothrix stenoceras.</title>
        <authorList>
            <person name="Aylward J."/>
            <person name="Wilson A.M."/>
            <person name="Visagie C.M."/>
            <person name="Spraker J."/>
            <person name="Barnes I."/>
            <person name="Buitendag C."/>
            <person name="Ceriani C."/>
            <person name="Del Mar Angel L."/>
            <person name="du Plessis D."/>
            <person name="Fuchs T."/>
            <person name="Gasser K."/>
            <person name="Kramer D."/>
            <person name="Li W."/>
            <person name="Munsamy K."/>
            <person name="Piso A."/>
            <person name="Price J.L."/>
            <person name="Sonnekus B."/>
            <person name="Thomas C."/>
            <person name="van der Nest A."/>
            <person name="van Dijk A."/>
            <person name="van Heerden A."/>
            <person name="van Vuuren N."/>
            <person name="Yilmaz N."/>
            <person name="Duong T.A."/>
            <person name="van der Merwe N.A."/>
            <person name="Wingfield M.J."/>
            <person name="Wingfield B.D."/>
        </authorList>
    </citation>
    <scope>NUCLEOTIDE SEQUENCE [LARGE SCALE GENOMIC DNA]</scope>
    <source>
        <strain evidence="6 7">CMW 5346</strain>
    </source>
</reference>
<feature type="compositionally biased region" description="Basic and acidic residues" evidence="3">
    <location>
        <begin position="619"/>
        <end position="632"/>
    </location>
</feature>
<sequence>MAVMTSPHPTDIASLDQKQPSKMASLTEDLPTSNGVNGHTDASSTSPKPESAPLAKTDSADVAENISKNAEAFGADSTTSALEKTPTPDAPESDKPADDDTKPEPAAAAADEPASDAEKKDDEPAEAPAARVEEPAAEAAPKEANPEAAAPAPAEAPASATPPVGDAAKEASAEAEKPAAESVPDSAPEATPAAEPASAVEDAPESDSAAKPAEEESAAAAKPASPSAAAEAKDSDADVDMIDVTPAPSENATAAAAPAAAPTPSPAPVSKAPSPEKAKSPPVHAPLTHSLSSSLLPSLRDDRSRENSTNAAAAHDTIMADASGGKVSREREDDEDVAPSAKRAKTEDAEAPAAQTISQSEAPAAGTEMQIDVAPVTMPARVRAVAKEGSLADPKLDDTPISVYASKEIRRVLASVKKTKAGNNFKDPVHKKWPMLWDSYTARVAKPMDIGQLERNLRENVYNTHGEFTSDLFLIFENSVSFNGLGNAVTDEAKSLVDNYFTRLSEISAQEPQKPEKKEPKQLPTRQTEPRAATNRRESRGAASSPIEDSVINVSAAPPTLSTSFGAGAKASSPGAGGASAVEASTPVFAVPSSGVPIIRRDSAKNDGDRPKRPIHPPKNRDLGYEPKNPKKKSPEFRFCEEVLKELVKAKHYEINHWFLKPVDAVALQIPTYHKVIKKPMDLGTMQTKLNLGEYVSAKDFENDFGLIVKNCRKFNVVGEVVDSANRLEDLFKQKWAEKDSWIAAHTTQTAAHSPSVKDEDSDEDAEDSDDEGGEIVAAPLSSDTVNALVKRLDEENARLNKLLEAAAPDMTMITTQQVVTNMIQKQIVEEKIKLAAAEADRRSKKPAKARPAKGKKVSGSSGAAAKKAGSGAAKKASGAAVKKAPKPRHFGQAEKNVVTEGINNLDGNQLEKAIDIIKKDTSQEESETGELELDIDQLSQDALGKLYELIVKAFPHMRVKSDKVRSTGDGSGSKQSSKPKKHKPMGKLEQERNIEKLREIKAQFQRPGSGSQEPLPSVEVNQNVEEEESEEEESEVDSEEE</sequence>
<dbReference type="Gene3D" id="1.20.1270.220">
    <property type="match status" value="1"/>
</dbReference>
<feature type="region of interest" description="Disordered" evidence="3">
    <location>
        <begin position="507"/>
        <end position="551"/>
    </location>
</feature>
<dbReference type="PRINTS" id="PR00503">
    <property type="entry name" value="BROMODOMAIN"/>
</dbReference>
<feature type="region of interest" description="Disordered" evidence="3">
    <location>
        <begin position="593"/>
        <end position="632"/>
    </location>
</feature>
<dbReference type="InterPro" id="IPR036427">
    <property type="entry name" value="Bromodomain-like_sf"/>
</dbReference>
<feature type="compositionally biased region" description="Low complexity" evidence="3">
    <location>
        <begin position="180"/>
        <end position="199"/>
    </location>
</feature>
<feature type="compositionally biased region" description="Basic residues" evidence="3">
    <location>
        <begin position="843"/>
        <end position="857"/>
    </location>
</feature>
<name>A0ABR3YY42_9PEZI</name>
<dbReference type="PANTHER" id="PTHR22880:SF225">
    <property type="entry name" value="BROMODOMAIN-CONTAINING PROTEIN BET-1-RELATED"/>
    <property type="match status" value="1"/>
</dbReference>
<evidence type="ECO:0000259" key="4">
    <source>
        <dbReference type="PROSITE" id="PS50014"/>
    </source>
</evidence>
<keyword evidence="1 2" id="KW-0103">Bromodomain</keyword>
<feature type="region of interest" description="Disordered" evidence="3">
    <location>
        <begin position="1"/>
        <end position="366"/>
    </location>
</feature>
<feature type="compositionally biased region" description="Low complexity" evidence="3">
    <location>
        <begin position="218"/>
        <end position="230"/>
    </location>
</feature>
<dbReference type="Proteomes" id="UP001583186">
    <property type="component" value="Unassembled WGS sequence"/>
</dbReference>
<feature type="domain" description="Bromo" evidence="4">
    <location>
        <begin position="651"/>
        <end position="723"/>
    </location>
</feature>
<accession>A0ABR3YY42</accession>
<evidence type="ECO:0000313" key="6">
    <source>
        <dbReference type="EMBL" id="KAL1893301.1"/>
    </source>
</evidence>
<feature type="compositionally biased region" description="Low complexity" evidence="3">
    <location>
        <begin position="245"/>
        <end position="260"/>
    </location>
</feature>
<feature type="domain" description="NET" evidence="5">
    <location>
        <begin position="881"/>
        <end position="962"/>
    </location>
</feature>
<protein>
    <submittedName>
        <fullName evidence="6">Transcription initiation at TATA-containing promoter protein</fullName>
    </submittedName>
</protein>
<feature type="region of interest" description="Disordered" evidence="3">
    <location>
        <begin position="838"/>
        <end position="905"/>
    </location>
</feature>
<feature type="compositionally biased region" description="Basic and acidic residues" evidence="3">
    <location>
        <begin position="599"/>
        <end position="612"/>
    </location>
</feature>
<feature type="compositionally biased region" description="Acidic residues" evidence="3">
    <location>
        <begin position="1025"/>
        <end position="1042"/>
    </location>
</feature>
<gene>
    <name evidence="6" type="primary">BDF1</name>
    <name evidence="6" type="ORF">Sste5346_006478</name>
</gene>
<dbReference type="Pfam" id="PF17035">
    <property type="entry name" value="BET"/>
    <property type="match status" value="1"/>
</dbReference>
<feature type="region of interest" description="Disordered" evidence="3">
    <location>
        <begin position="747"/>
        <end position="778"/>
    </location>
</feature>
<dbReference type="InterPro" id="IPR001487">
    <property type="entry name" value="Bromodomain"/>
</dbReference>
<feature type="compositionally biased region" description="Basic and acidic residues" evidence="3">
    <location>
        <begin position="167"/>
        <end position="179"/>
    </location>
</feature>
<dbReference type="PANTHER" id="PTHR22880">
    <property type="entry name" value="FALZ-RELATED BROMODOMAIN-CONTAINING PROTEINS"/>
    <property type="match status" value="1"/>
</dbReference>
<feature type="compositionally biased region" description="Low complexity" evidence="3">
    <location>
        <begin position="858"/>
        <end position="883"/>
    </location>
</feature>
<comment type="caution">
    <text evidence="6">The sequence shown here is derived from an EMBL/GenBank/DDBJ whole genome shotgun (WGS) entry which is preliminary data.</text>
</comment>
<dbReference type="SMART" id="SM00297">
    <property type="entry name" value="BROMO"/>
    <property type="match status" value="2"/>
</dbReference>